<protein>
    <recommendedName>
        <fullName evidence="8">Radical SAM core domain-containing protein</fullName>
    </recommendedName>
</protein>
<evidence type="ECO:0000256" key="1">
    <source>
        <dbReference type="ARBA" id="ARBA00001966"/>
    </source>
</evidence>
<dbReference type="AlphaFoldDB" id="A0A4R1KYQ0"/>
<dbReference type="InterPro" id="IPR023867">
    <property type="entry name" value="Sulphatase_maturase_rSAM"/>
</dbReference>
<dbReference type="RefSeq" id="WP_132301008.1">
    <property type="nucleotide sequence ID" value="NZ_CP170642.1"/>
</dbReference>
<dbReference type="CDD" id="cd01335">
    <property type="entry name" value="Radical_SAM"/>
    <property type="match status" value="1"/>
</dbReference>
<dbReference type="PROSITE" id="PS51918">
    <property type="entry name" value="RADICAL_SAM"/>
    <property type="match status" value="1"/>
</dbReference>
<dbReference type="NCBIfam" id="TIGR04085">
    <property type="entry name" value="rSAM_more_4Fe4S"/>
    <property type="match status" value="1"/>
</dbReference>
<dbReference type="InterPro" id="IPR047207">
    <property type="entry name" value="SPASM_anSME"/>
</dbReference>
<dbReference type="NCBIfam" id="TIGR03942">
    <property type="entry name" value="sulfatase_rSAM"/>
    <property type="match status" value="1"/>
</dbReference>
<dbReference type="PANTHER" id="PTHR43273">
    <property type="entry name" value="ANAEROBIC SULFATASE-MATURATING ENZYME HOMOLOG ASLB-RELATED"/>
    <property type="match status" value="1"/>
</dbReference>
<evidence type="ECO:0000256" key="6">
    <source>
        <dbReference type="ARBA" id="ARBA00023014"/>
    </source>
</evidence>
<keyword evidence="3" id="KW-0949">S-adenosyl-L-methionine</keyword>
<dbReference type="Proteomes" id="UP000295496">
    <property type="component" value="Unassembled WGS sequence"/>
</dbReference>
<evidence type="ECO:0000259" key="8">
    <source>
        <dbReference type="PROSITE" id="PS51918"/>
    </source>
</evidence>
<dbReference type="SFLD" id="SFLDF00285">
    <property type="entry name" value="anaerobic_Ser-type_sulfatase-m"/>
    <property type="match status" value="1"/>
</dbReference>
<evidence type="ECO:0000256" key="7">
    <source>
        <dbReference type="ARBA" id="ARBA00023601"/>
    </source>
</evidence>
<keyword evidence="4" id="KW-0479">Metal-binding</keyword>
<keyword evidence="10" id="KW-1185">Reference proteome</keyword>
<dbReference type="SFLD" id="SFLDG01072">
    <property type="entry name" value="dehydrogenase_like"/>
    <property type="match status" value="1"/>
</dbReference>
<keyword evidence="6" id="KW-0411">Iron-sulfur</keyword>
<keyword evidence="5" id="KW-0408">Iron</keyword>
<sequence length="365" mass="42708">MQSQPFQIMAKPAGSICNLDCHYCFYLEKPHLAQRHMDFNLLEKYIENYIHQTPQQEVTFLWQGGEPTLAGIDFYRQAVKLQRRYAGRKKIYNALQTNGVLLNTEWAEFLREHQFLVGLSIDGTEAMHDAYRVSKSQKGTFKQVMDALNLLKSHQVEFNTLTVVHKGNVKSGAEVYQFLREIGSTYMQFIPLMGEWEQKASSEDYGKMMRDIFDQWYPNDIGRIGVQFIEQWLMAYLGLEPSLCIFRKNCGDQMIIEQNGDIYSCDHYVYPEYKLGNLVETPLLDMTYSPQQQRFGQMKSHLSARCQQCRFQFACHGGCPKHRTVQGFGEPHNQLCEAYYSTLEYLDPYLKHLANYLRQQHQHSY</sequence>
<name>A0A4R1KYQ0_9PAST</name>
<keyword evidence="2" id="KW-0004">4Fe-4S</keyword>
<dbReference type="InterPro" id="IPR023885">
    <property type="entry name" value="4Fe4S-binding_SPASM_dom"/>
</dbReference>
<dbReference type="InterPro" id="IPR007197">
    <property type="entry name" value="rSAM"/>
</dbReference>
<evidence type="ECO:0000256" key="3">
    <source>
        <dbReference type="ARBA" id="ARBA00022691"/>
    </source>
</evidence>
<dbReference type="PANTHER" id="PTHR43273:SF3">
    <property type="entry name" value="ANAEROBIC SULFATASE-MATURATING ENZYME HOMOLOG ASLB-RELATED"/>
    <property type="match status" value="1"/>
</dbReference>
<dbReference type="SUPFAM" id="SSF102114">
    <property type="entry name" value="Radical SAM enzymes"/>
    <property type="match status" value="1"/>
</dbReference>
<evidence type="ECO:0000256" key="4">
    <source>
        <dbReference type="ARBA" id="ARBA00022723"/>
    </source>
</evidence>
<dbReference type="EMBL" id="SMGJ01000002">
    <property type="protein sequence ID" value="TCK70648.1"/>
    <property type="molecule type" value="Genomic_DNA"/>
</dbReference>
<dbReference type="GO" id="GO:0051539">
    <property type="term" value="F:4 iron, 4 sulfur cluster binding"/>
    <property type="evidence" value="ECO:0007669"/>
    <property type="project" value="UniProtKB-KW"/>
</dbReference>
<comment type="similarity">
    <text evidence="7">Belongs to the radical SAM superfamily. Anaerobic sulfatase-maturating enzyme family.</text>
</comment>
<dbReference type="CDD" id="cd21120">
    <property type="entry name" value="SPASM_anSME"/>
    <property type="match status" value="1"/>
</dbReference>
<evidence type="ECO:0000256" key="5">
    <source>
        <dbReference type="ARBA" id="ARBA00023004"/>
    </source>
</evidence>
<evidence type="ECO:0000256" key="2">
    <source>
        <dbReference type="ARBA" id="ARBA00022485"/>
    </source>
</evidence>
<feature type="domain" description="Radical SAM core" evidence="8">
    <location>
        <begin position="1"/>
        <end position="235"/>
    </location>
</feature>
<dbReference type="GO" id="GO:0046872">
    <property type="term" value="F:metal ion binding"/>
    <property type="evidence" value="ECO:0007669"/>
    <property type="project" value="UniProtKB-KW"/>
</dbReference>
<evidence type="ECO:0000313" key="10">
    <source>
        <dbReference type="Proteomes" id="UP000295496"/>
    </source>
</evidence>
<proteinExistence type="inferred from homology"/>
<evidence type="ECO:0000313" key="9">
    <source>
        <dbReference type="EMBL" id="TCK70648.1"/>
    </source>
</evidence>
<dbReference type="SFLD" id="SFLDG01386">
    <property type="entry name" value="main_SPASM_domain-containing"/>
    <property type="match status" value="1"/>
</dbReference>
<organism evidence="9 10">
    <name type="scientific">Lonepinella koalarum</name>
    <dbReference type="NCBI Taxonomy" id="53417"/>
    <lineage>
        <taxon>Bacteria</taxon>
        <taxon>Pseudomonadati</taxon>
        <taxon>Pseudomonadota</taxon>
        <taxon>Gammaproteobacteria</taxon>
        <taxon>Pasteurellales</taxon>
        <taxon>Pasteurellaceae</taxon>
        <taxon>Lonepinella</taxon>
    </lineage>
</organism>
<dbReference type="Pfam" id="PF13186">
    <property type="entry name" value="SPASM"/>
    <property type="match status" value="1"/>
</dbReference>
<dbReference type="Gene3D" id="3.20.20.70">
    <property type="entry name" value="Aldolase class I"/>
    <property type="match status" value="1"/>
</dbReference>
<gene>
    <name evidence="9" type="ORF">EV692_0936</name>
</gene>
<dbReference type="InterPro" id="IPR058240">
    <property type="entry name" value="rSAM_sf"/>
</dbReference>
<dbReference type="GO" id="GO:0016491">
    <property type="term" value="F:oxidoreductase activity"/>
    <property type="evidence" value="ECO:0007669"/>
    <property type="project" value="InterPro"/>
</dbReference>
<reference evidence="9 10" key="1">
    <citation type="submission" date="2019-03" db="EMBL/GenBank/DDBJ databases">
        <title>Genomic Encyclopedia of Type Strains, Phase IV (KMG-IV): sequencing the most valuable type-strain genomes for metagenomic binning, comparative biology and taxonomic classification.</title>
        <authorList>
            <person name="Goeker M."/>
        </authorList>
    </citation>
    <scope>NUCLEOTIDE SEQUENCE [LARGE SCALE GENOMIC DNA]</scope>
    <source>
        <strain evidence="9 10">DSM 10053</strain>
    </source>
</reference>
<accession>A0A4R1KYQ0</accession>
<comment type="caution">
    <text evidence="9">The sequence shown here is derived from an EMBL/GenBank/DDBJ whole genome shotgun (WGS) entry which is preliminary data.</text>
</comment>
<dbReference type="SFLD" id="SFLDS00029">
    <property type="entry name" value="Radical_SAM"/>
    <property type="match status" value="1"/>
</dbReference>
<dbReference type="InterPro" id="IPR034491">
    <property type="entry name" value="Anaerob_Ser_sulfatase-maturase"/>
</dbReference>
<dbReference type="InterPro" id="IPR013785">
    <property type="entry name" value="Aldolase_TIM"/>
</dbReference>
<dbReference type="SFLD" id="SFLDG01384">
    <property type="entry name" value="thioether_bond_formation_requi"/>
    <property type="match status" value="1"/>
</dbReference>
<dbReference type="SFLD" id="SFLDG01067">
    <property type="entry name" value="SPASM/twitch_domain_containing"/>
    <property type="match status" value="1"/>
</dbReference>
<dbReference type="Pfam" id="PF04055">
    <property type="entry name" value="Radical_SAM"/>
    <property type="match status" value="1"/>
</dbReference>
<comment type="cofactor">
    <cofactor evidence="1">
        <name>[4Fe-4S] cluster</name>
        <dbReference type="ChEBI" id="CHEBI:49883"/>
    </cofactor>
</comment>